<dbReference type="AlphaFoldDB" id="A0A0A8URJ7"/>
<name>A0A0A8URJ7_LEGHA</name>
<organism evidence="1 2">
    <name type="scientific">Legionella hackeliae</name>
    <dbReference type="NCBI Taxonomy" id="449"/>
    <lineage>
        <taxon>Bacteria</taxon>
        <taxon>Pseudomonadati</taxon>
        <taxon>Pseudomonadota</taxon>
        <taxon>Gammaproteobacteria</taxon>
        <taxon>Legionellales</taxon>
        <taxon>Legionellaceae</taxon>
        <taxon>Legionella</taxon>
    </lineage>
</organism>
<evidence type="ECO:0000313" key="1">
    <source>
        <dbReference type="EMBL" id="CEK11490.1"/>
    </source>
</evidence>
<accession>A0A0A8URJ7</accession>
<dbReference type="KEGG" id="lha:LHA_2477"/>
<dbReference type="Proteomes" id="UP000032803">
    <property type="component" value="Chromosome I"/>
</dbReference>
<proteinExistence type="predicted"/>
<dbReference type="STRING" id="449.LHA_2477"/>
<dbReference type="EMBL" id="LN681225">
    <property type="protein sequence ID" value="CEK11490.1"/>
    <property type="molecule type" value="Genomic_DNA"/>
</dbReference>
<reference evidence="2" key="1">
    <citation type="submission" date="2014-09" db="EMBL/GenBank/DDBJ databases">
        <authorList>
            <person name="Gomez-Valero L."/>
        </authorList>
    </citation>
    <scope>NUCLEOTIDE SEQUENCE [LARGE SCALE GENOMIC DNA]</scope>
    <source>
        <strain evidence="2">ATCC35250</strain>
    </source>
</reference>
<sequence length="39" mass="4522">MRYLYPLLYSLNTKLKDLDYADNSISCALLVDLNPVIFL</sequence>
<evidence type="ECO:0000313" key="2">
    <source>
        <dbReference type="Proteomes" id="UP000032803"/>
    </source>
</evidence>
<dbReference type="HOGENOM" id="CLU_3312063_0_0_6"/>
<protein>
    <submittedName>
        <fullName evidence="1">Uncharacterized protein</fullName>
    </submittedName>
</protein>
<keyword evidence="2" id="KW-1185">Reference proteome</keyword>
<gene>
    <name evidence="1" type="ORF">LHA_2477</name>
</gene>